<dbReference type="SUPFAM" id="SSF81301">
    <property type="entry name" value="Nucleotidyltransferase"/>
    <property type="match status" value="1"/>
</dbReference>
<dbReference type="HAMAP" id="MF_01477">
    <property type="entry name" value="Iojap_RsfS"/>
    <property type="match status" value="1"/>
</dbReference>
<sequence>MVEKLDPHQLAEIAAQAAASKLATDVVAIDVHEQTIITDIFVICSADNPRQARAIMNEIDHACHDAGADPTTIEGNDEFRWVLMELPGVIVHIFLAEEREYYGLERLWNDCPRIELPDLEEAAQAEQARVAAQGVRGDAASLIVGLD</sequence>
<evidence type="ECO:0000256" key="2">
    <source>
        <dbReference type="HAMAP-Rule" id="MF_01477"/>
    </source>
</evidence>
<comment type="function">
    <text evidence="2">Functions as a ribosomal silencing factor. Interacts with ribosomal protein uL14 (rplN), blocking formation of intersubunit bridge B8. Prevents association of the 30S and 50S ribosomal subunits and the formation of functional ribosomes, thus repressing translation.</text>
</comment>
<comment type="subunit">
    <text evidence="2">Interacts with ribosomal protein uL14 (rplN).</text>
</comment>
<gene>
    <name evidence="2 3" type="primary">rsfS</name>
    <name evidence="3" type="ORF">L0M99_09435</name>
</gene>
<dbReference type="EMBL" id="JAKNHJ010000024">
    <property type="protein sequence ID" value="MCG4618703.1"/>
    <property type="molecule type" value="Genomic_DNA"/>
</dbReference>
<keyword evidence="2" id="KW-0810">Translation regulation</keyword>
<dbReference type="GO" id="GO:0090071">
    <property type="term" value="P:negative regulation of ribosome biogenesis"/>
    <property type="evidence" value="ECO:0007669"/>
    <property type="project" value="UniProtKB-UniRule"/>
</dbReference>
<dbReference type="GO" id="GO:0043023">
    <property type="term" value="F:ribosomal large subunit binding"/>
    <property type="evidence" value="ECO:0007669"/>
    <property type="project" value="TreeGrafter"/>
</dbReference>
<protein>
    <recommendedName>
        <fullName evidence="2">Ribosomal silencing factor RsfS</fullName>
    </recommendedName>
</protein>
<dbReference type="InterPro" id="IPR043519">
    <property type="entry name" value="NT_sf"/>
</dbReference>
<dbReference type="NCBIfam" id="TIGR00090">
    <property type="entry name" value="rsfS_iojap_ybeB"/>
    <property type="match status" value="1"/>
</dbReference>
<keyword evidence="2" id="KW-0678">Repressor</keyword>
<keyword evidence="2" id="KW-0963">Cytoplasm</keyword>
<evidence type="ECO:0000256" key="1">
    <source>
        <dbReference type="ARBA" id="ARBA00010574"/>
    </source>
</evidence>
<name>A0AAJ1BD53_9ACTO</name>
<dbReference type="RefSeq" id="WP_024058203.1">
    <property type="nucleotide sequence ID" value="NZ_CBCTPO010000017.1"/>
</dbReference>
<organism evidence="3 4">
    <name type="scientific">Varibaculum cambriense</name>
    <dbReference type="NCBI Taxonomy" id="184870"/>
    <lineage>
        <taxon>Bacteria</taxon>
        <taxon>Bacillati</taxon>
        <taxon>Actinomycetota</taxon>
        <taxon>Actinomycetes</taxon>
        <taxon>Actinomycetales</taxon>
        <taxon>Actinomycetaceae</taxon>
        <taxon>Varibaculum</taxon>
    </lineage>
</organism>
<comment type="caution">
    <text evidence="3">The sequence shown here is derived from an EMBL/GenBank/DDBJ whole genome shotgun (WGS) entry which is preliminary data.</text>
</comment>
<dbReference type="Gene3D" id="3.30.460.10">
    <property type="entry name" value="Beta Polymerase, domain 2"/>
    <property type="match status" value="1"/>
</dbReference>
<dbReference type="PANTHER" id="PTHR21043:SF0">
    <property type="entry name" value="MITOCHONDRIAL ASSEMBLY OF RIBOSOMAL LARGE SUBUNIT PROTEIN 1"/>
    <property type="match status" value="1"/>
</dbReference>
<dbReference type="AlphaFoldDB" id="A0AAJ1BD53"/>
<dbReference type="InterPro" id="IPR004394">
    <property type="entry name" value="Iojap/RsfS/C7orf30"/>
</dbReference>
<dbReference type="GO" id="GO:0042256">
    <property type="term" value="P:cytosolic ribosome assembly"/>
    <property type="evidence" value="ECO:0007669"/>
    <property type="project" value="UniProtKB-UniRule"/>
</dbReference>
<proteinExistence type="inferred from homology"/>
<dbReference type="Pfam" id="PF02410">
    <property type="entry name" value="RsfS"/>
    <property type="match status" value="1"/>
</dbReference>
<evidence type="ECO:0000313" key="4">
    <source>
        <dbReference type="Proteomes" id="UP001200537"/>
    </source>
</evidence>
<accession>A0AAJ1BD53</accession>
<evidence type="ECO:0000313" key="3">
    <source>
        <dbReference type="EMBL" id="MCG4618703.1"/>
    </source>
</evidence>
<reference evidence="3" key="1">
    <citation type="submission" date="2022-01" db="EMBL/GenBank/DDBJ databases">
        <title>Collection of gut derived symbiotic bacterial strains cultured from healthy donors.</title>
        <authorList>
            <person name="Lin H."/>
            <person name="Kohout C."/>
            <person name="Waligurski E."/>
            <person name="Pamer E.G."/>
        </authorList>
    </citation>
    <scope>NUCLEOTIDE SEQUENCE</scope>
    <source>
        <strain evidence="3">DFI.7.46</strain>
    </source>
</reference>
<comment type="subcellular location">
    <subcellularLocation>
        <location evidence="2">Cytoplasm</location>
    </subcellularLocation>
</comment>
<dbReference type="PANTHER" id="PTHR21043">
    <property type="entry name" value="IOJAP SUPERFAMILY ORTHOLOG"/>
    <property type="match status" value="1"/>
</dbReference>
<dbReference type="GO" id="GO:0017148">
    <property type="term" value="P:negative regulation of translation"/>
    <property type="evidence" value="ECO:0007669"/>
    <property type="project" value="UniProtKB-UniRule"/>
</dbReference>
<dbReference type="GO" id="GO:0005737">
    <property type="term" value="C:cytoplasm"/>
    <property type="evidence" value="ECO:0007669"/>
    <property type="project" value="UniProtKB-SubCell"/>
</dbReference>
<comment type="similarity">
    <text evidence="1 2">Belongs to the Iojap/RsfS family.</text>
</comment>
<dbReference type="Proteomes" id="UP001200537">
    <property type="component" value="Unassembled WGS sequence"/>
</dbReference>